<reference evidence="4" key="1">
    <citation type="submission" date="2020-06" db="EMBL/GenBank/DDBJ databases">
        <authorList>
            <person name="Li T."/>
            <person name="Hu X."/>
            <person name="Zhang T."/>
            <person name="Song X."/>
            <person name="Zhang H."/>
            <person name="Dai N."/>
            <person name="Sheng W."/>
            <person name="Hou X."/>
            <person name="Wei L."/>
        </authorList>
    </citation>
    <scope>NUCLEOTIDE SEQUENCE</scope>
    <source>
        <strain evidence="4">KEN1</strain>
        <tissue evidence="4">Leaf</tissue>
    </source>
</reference>
<evidence type="ECO:0000313" key="4">
    <source>
        <dbReference type="EMBL" id="KAL0410107.1"/>
    </source>
</evidence>
<dbReference type="GO" id="GO:0051301">
    <property type="term" value="P:cell division"/>
    <property type="evidence" value="ECO:0007669"/>
    <property type="project" value="UniProtKB-KW"/>
</dbReference>
<dbReference type="InterPro" id="IPR008280">
    <property type="entry name" value="Tub_FtsZ_C"/>
</dbReference>
<keyword evidence="2" id="KW-0342">GTP-binding</keyword>
<evidence type="ECO:0000256" key="1">
    <source>
        <dbReference type="ARBA" id="ARBA00022741"/>
    </source>
</evidence>
<dbReference type="SMART" id="SM00865">
    <property type="entry name" value="Tubulin_C"/>
    <property type="match status" value="1"/>
</dbReference>
<dbReference type="InterPro" id="IPR024757">
    <property type="entry name" value="FtsZ_C"/>
</dbReference>
<accession>A0AAW2U0P3</accession>
<dbReference type="InterPro" id="IPR037103">
    <property type="entry name" value="Tubulin/FtsZ-like_C"/>
</dbReference>
<dbReference type="AlphaFoldDB" id="A0AAW2U0P3"/>
<organism evidence="4">
    <name type="scientific">Sesamum latifolium</name>
    <dbReference type="NCBI Taxonomy" id="2727402"/>
    <lineage>
        <taxon>Eukaryota</taxon>
        <taxon>Viridiplantae</taxon>
        <taxon>Streptophyta</taxon>
        <taxon>Embryophyta</taxon>
        <taxon>Tracheophyta</taxon>
        <taxon>Spermatophyta</taxon>
        <taxon>Magnoliopsida</taxon>
        <taxon>eudicotyledons</taxon>
        <taxon>Gunneridae</taxon>
        <taxon>Pentapetalae</taxon>
        <taxon>asterids</taxon>
        <taxon>lamiids</taxon>
        <taxon>Lamiales</taxon>
        <taxon>Pedaliaceae</taxon>
        <taxon>Sesamum</taxon>
    </lineage>
</organism>
<evidence type="ECO:0000256" key="2">
    <source>
        <dbReference type="ARBA" id="ARBA00023134"/>
    </source>
</evidence>
<protein>
    <submittedName>
        <fullName evidence="4">Cell division protein FtsZ2-2, chloroplastic</fullName>
    </submittedName>
</protein>
<dbReference type="Pfam" id="PF12327">
    <property type="entry name" value="FtsZ_C"/>
    <property type="match status" value="1"/>
</dbReference>
<proteinExistence type="predicted"/>
<name>A0AAW2U0P3_9LAMI</name>
<dbReference type="GO" id="GO:0010020">
    <property type="term" value="P:chloroplast fission"/>
    <property type="evidence" value="ECO:0007669"/>
    <property type="project" value="TreeGrafter"/>
</dbReference>
<sequence length="85" mass="8894">MANAGSSLMGIGTATGKTRARDAALNAIQSPLLDIGIERATGIVWNITGGSDLTLFEVNAAAEVIYDLVDPSAQPNIWCCDRSDQ</sequence>
<evidence type="ECO:0000259" key="3">
    <source>
        <dbReference type="SMART" id="SM00865"/>
    </source>
</evidence>
<comment type="caution">
    <text evidence="4">The sequence shown here is derived from an EMBL/GenBank/DDBJ whole genome shotgun (WGS) entry which is preliminary data.</text>
</comment>
<dbReference type="GO" id="GO:0009507">
    <property type="term" value="C:chloroplast"/>
    <property type="evidence" value="ECO:0007669"/>
    <property type="project" value="TreeGrafter"/>
</dbReference>
<reference evidence="4" key="2">
    <citation type="journal article" date="2024" name="Plant">
        <title>Genomic evolution and insights into agronomic trait innovations of Sesamum species.</title>
        <authorList>
            <person name="Miao H."/>
            <person name="Wang L."/>
            <person name="Qu L."/>
            <person name="Liu H."/>
            <person name="Sun Y."/>
            <person name="Le M."/>
            <person name="Wang Q."/>
            <person name="Wei S."/>
            <person name="Zheng Y."/>
            <person name="Lin W."/>
            <person name="Duan Y."/>
            <person name="Cao H."/>
            <person name="Xiong S."/>
            <person name="Wang X."/>
            <person name="Wei L."/>
            <person name="Li C."/>
            <person name="Ma Q."/>
            <person name="Ju M."/>
            <person name="Zhao R."/>
            <person name="Li G."/>
            <person name="Mu C."/>
            <person name="Tian Q."/>
            <person name="Mei H."/>
            <person name="Zhang T."/>
            <person name="Gao T."/>
            <person name="Zhang H."/>
        </authorList>
    </citation>
    <scope>NUCLEOTIDE SEQUENCE</scope>
    <source>
        <strain evidence="4">KEN1</strain>
    </source>
</reference>
<feature type="domain" description="Tubulin/FtsZ 2-layer sandwich" evidence="3">
    <location>
        <begin position="1"/>
        <end position="85"/>
    </location>
</feature>
<dbReference type="SUPFAM" id="SSF55307">
    <property type="entry name" value="Tubulin C-terminal domain-like"/>
    <property type="match status" value="1"/>
</dbReference>
<dbReference type="PANTHER" id="PTHR30314">
    <property type="entry name" value="CELL DIVISION PROTEIN FTSZ-RELATED"/>
    <property type="match status" value="1"/>
</dbReference>
<dbReference type="Gene3D" id="3.30.1330.20">
    <property type="entry name" value="Tubulin/FtsZ, C-terminal domain"/>
    <property type="match status" value="1"/>
</dbReference>
<keyword evidence="1" id="KW-0547">Nucleotide-binding</keyword>
<dbReference type="GO" id="GO:0005525">
    <property type="term" value="F:GTP binding"/>
    <property type="evidence" value="ECO:0007669"/>
    <property type="project" value="UniProtKB-KW"/>
</dbReference>
<keyword evidence="4" id="KW-0131">Cell cycle</keyword>
<dbReference type="GO" id="GO:0003924">
    <property type="term" value="F:GTPase activity"/>
    <property type="evidence" value="ECO:0007669"/>
    <property type="project" value="InterPro"/>
</dbReference>
<dbReference type="PANTHER" id="PTHR30314:SF3">
    <property type="entry name" value="MITOCHONDRIAL DIVISION PROTEIN FSZA"/>
    <property type="match status" value="1"/>
</dbReference>
<dbReference type="InterPro" id="IPR045061">
    <property type="entry name" value="FtsZ/CetZ"/>
</dbReference>
<gene>
    <name evidence="4" type="ORF">Slati_3600400</name>
</gene>
<keyword evidence="4" id="KW-0132">Cell division</keyword>
<dbReference type="InterPro" id="IPR018316">
    <property type="entry name" value="Tubulin/FtsZ_2-layer-sand-dom"/>
</dbReference>
<dbReference type="EMBL" id="JACGWN010000013">
    <property type="protein sequence ID" value="KAL0410107.1"/>
    <property type="molecule type" value="Genomic_DNA"/>
</dbReference>